<dbReference type="Proteomes" id="UP000887159">
    <property type="component" value="Unassembled WGS sequence"/>
</dbReference>
<evidence type="ECO:0000313" key="2">
    <source>
        <dbReference type="Proteomes" id="UP000887159"/>
    </source>
</evidence>
<dbReference type="InterPro" id="IPR036397">
    <property type="entry name" value="RNaseH_sf"/>
</dbReference>
<dbReference type="Gene3D" id="3.30.420.10">
    <property type="entry name" value="Ribonuclease H-like superfamily/Ribonuclease H"/>
    <property type="match status" value="1"/>
</dbReference>
<organism evidence="1 2">
    <name type="scientific">Trichonephila clavipes</name>
    <name type="common">Golden silk orbweaver</name>
    <name type="synonym">Nephila clavipes</name>
    <dbReference type="NCBI Taxonomy" id="2585209"/>
    <lineage>
        <taxon>Eukaryota</taxon>
        <taxon>Metazoa</taxon>
        <taxon>Ecdysozoa</taxon>
        <taxon>Arthropoda</taxon>
        <taxon>Chelicerata</taxon>
        <taxon>Arachnida</taxon>
        <taxon>Araneae</taxon>
        <taxon>Araneomorphae</taxon>
        <taxon>Entelegynae</taxon>
        <taxon>Araneoidea</taxon>
        <taxon>Nephilidae</taxon>
        <taxon>Trichonephila</taxon>
    </lineage>
</organism>
<name>A0A8X7BAL1_TRICX</name>
<reference evidence="1" key="1">
    <citation type="submission" date="2020-08" db="EMBL/GenBank/DDBJ databases">
        <title>Multicomponent nature underlies the extraordinary mechanical properties of spider dragline silk.</title>
        <authorList>
            <person name="Kono N."/>
            <person name="Nakamura H."/>
            <person name="Mori M."/>
            <person name="Yoshida Y."/>
            <person name="Ohtoshi R."/>
            <person name="Malay A.D."/>
            <person name="Moran D.A.P."/>
            <person name="Tomita M."/>
            <person name="Numata K."/>
            <person name="Arakawa K."/>
        </authorList>
    </citation>
    <scope>NUCLEOTIDE SEQUENCE</scope>
</reference>
<gene>
    <name evidence="1" type="primary">NCL1_20744</name>
    <name evidence="1" type="ORF">TNCV_2691241</name>
</gene>
<dbReference type="EMBL" id="BMAU01021370">
    <property type="protein sequence ID" value="GFY24933.1"/>
    <property type="molecule type" value="Genomic_DNA"/>
</dbReference>
<keyword evidence="2" id="KW-1185">Reference proteome</keyword>
<dbReference type="GO" id="GO:0003676">
    <property type="term" value="F:nucleic acid binding"/>
    <property type="evidence" value="ECO:0007669"/>
    <property type="project" value="InterPro"/>
</dbReference>
<proteinExistence type="predicted"/>
<comment type="caution">
    <text evidence="1">The sequence shown here is derived from an EMBL/GenBank/DDBJ whole genome shotgun (WGS) entry which is preliminary data.</text>
</comment>
<dbReference type="AlphaFoldDB" id="A0A8X7BAL1"/>
<evidence type="ECO:0000313" key="1">
    <source>
        <dbReference type="EMBL" id="GFY24933.1"/>
    </source>
</evidence>
<accession>A0A8X7BAL1</accession>
<sequence>MMNLGAGMGRRVFSDDFRFCLQHQECHIRVWRHRGECILAACIRHRHISPSPGMMVCGAIGYTSHSPLVCIDGTLDGTCYISGVLGPVALPFIRALQNPTFQQDNGTPHVAGSVRTSLDTKMSSCFPGLHIHQTSRQ</sequence>
<protein>
    <submittedName>
        <fullName evidence="1">Transposable element Tcb1 transposase</fullName>
    </submittedName>
</protein>